<accession>A0A5B7HJD3</accession>
<dbReference type="EMBL" id="VSRR010032749">
    <property type="protein sequence ID" value="MPC71362.1"/>
    <property type="molecule type" value="Genomic_DNA"/>
</dbReference>
<keyword evidence="2" id="KW-1185">Reference proteome</keyword>
<sequence length="74" mass="8003">MGVECRVAVRRRDSTECEGGISGSLSLPCTLRVVNRVLPTYSKVIRCLARWSVLPVLTSAPGSPPSSLTELDCR</sequence>
<gene>
    <name evidence="1" type="ORF">E2C01_065639</name>
</gene>
<name>A0A5B7HJD3_PORTR</name>
<protein>
    <submittedName>
        <fullName evidence="1">Uncharacterized protein</fullName>
    </submittedName>
</protein>
<reference evidence="1 2" key="1">
    <citation type="submission" date="2019-05" db="EMBL/GenBank/DDBJ databases">
        <title>Another draft genome of Portunus trituberculatus and its Hox gene families provides insights of decapod evolution.</title>
        <authorList>
            <person name="Jeong J.-H."/>
            <person name="Song I."/>
            <person name="Kim S."/>
            <person name="Choi T."/>
            <person name="Kim D."/>
            <person name="Ryu S."/>
            <person name="Kim W."/>
        </authorList>
    </citation>
    <scope>NUCLEOTIDE SEQUENCE [LARGE SCALE GENOMIC DNA]</scope>
    <source>
        <tissue evidence="1">Muscle</tissue>
    </source>
</reference>
<proteinExistence type="predicted"/>
<dbReference type="Proteomes" id="UP000324222">
    <property type="component" value="Unassembled WGS sequence"/>
</dbReference>
<dbReference type="AlphaFoldDB" id="A0A5B7HJD3"/>
<evidence type="ECO:0000313" key="1">
    <source>
        <dbReference type="EMBL" id="MPC71362.1"/>
    </source>
</evidence>
<comment type="caution">
    <text evidence="1">The sequence shown here is derived from an EMBL/GenBank/DDBJ whole genome shotgun (WGS) entry which is preliminary data.</text>
</comment>
<organism evidence="1 2">
    <name type="scientific">Portunus trituberculatus</name>
    <name type="common">Swimming crab</name>
    <name type="synonym">Neptunus trituberculatus</name>
    <dbReference type="NCBI Taxonomy" id="210409"/>
    <lineage>
        <taxon>Eukaryota</taxon>
        <taxon>Metazoa</taxon>
        <taxon>Ecdysozoa</taxon>
        <taxon>Arthropoda</taxon>
        <taxon>Crustacea</taxon>
        <taxon>Multicrustacea</taxon>
        <taxon>Malacostraca</taxon>
        <taxon>Eumalacostraca</taxon>
        <taxon>Eucarida</taxon>
        <taxon>Decapoda</taxon>
        <taxon>Pleocyemata</taxon>
        <taxon>Brachyura</taxon>
        <taxon>Eubrachyura</taxon>
        <taxon>Portunoidea</taxon>
        <taxon>Portunidae</taxon>
        <taxon>Portuninae</taxon>
        <taxon>Portunus</taxon>
    </lineage>
</organism>
<evidence type="ECO:0000313" key="2">
    <source>
        <dbReference type="Proteomes" id="UP000324222"/>
    </source>
</evidence>